<name>A0A4C1X189_EUMVA</name>
<reference evidence="1 2" key="1">
    <citation type="journal article" date="2019" name="Commun. Biol.">
        <title>The bagworm genome reveals a unique fibroin gene that provides high tensile strength.</title>
        <authorList>
            <person name="Kono N."/>
            <person name="Nakamura H."/>
            <person name="Ohtoshi R."/>
            <person name="Tomita M."/>
            <person name="Numata K."/>
            <person name="Arakawa K."/>
        </authorList>
    </citation>
    <scope>NUCLEOTIDE SEQUENCE [LARGE SCALE GENOMIC DNA]</scope>
</reference>
<keyword evidence="2" id="KW-1185">Reference proteome</keyword>
<proteinExistence type="predicted"/>
<dbReference type="EMBL" id="BGZK01000702">
    <property type="protein sequence ID" value="GBP56840.1"/>
    <property type="molecule type" value="Genomic_DNA"/>
</dbReference>
<accession>A0A4C1X189</accession>
<protein>
    <submittedName>
        <fullName evidence="1">Uncharacterized protein</fullName>
    </submittedName>
</protein>
<sequence length="186" mass="21275">MESNMAMIKFCIYHRLTVLKQELEYVFDVVLARLHHFTVEAYSPIIRLFWILVAPPHLTQWGPIGGCKTLCSTCSSRPEVGDSLRFKSKAHPVETRTPYLPLRKRRLPALRGRRLSVTLFFPKKKVTTLTVLGAEVYVVSLIFFTDPRVWRFNPPHCPTRELRRPSSLCGTNADTGGLKVSSRHVV</sequence>
<dbReference type="Proteomes" id="UP000299102">
    <property type="component" value="Unassembled WGS sequence"/>
</dbReference>
<evidence type="ECO:0000313" key="1">
    <source>
        <dbReference type="EMBL" id="GBP56840.1"/>
    </source>
</evidence>
<comment type="caution">
    <text evidence="1">The sequence shown here is derived from an EMBL/GenBank/DDBJ whole genome shotgun (WGS) entry which is preliminary data.</text>
</comment>
<dbReference type="AlphaFoldDB" id="A0A4C1X189"/>
<gene>
    <name evidence="1" type="ORF">EVAR_41476_1</name>
</gene>
<organism evidence="1 2">
    <name type="scientific">Eumeta variegata</name>
    <name type="common">Bagworm moth</name>
    <name type="synonym">Eumeta japonica</name>
    <dbReference type="NCBI Taxonomy" id="151549"/>
    <lineage>
        <taxon>Eukaryota</taxon>
        <taxon>Metazoa</taxon>
        <taxon>Ecdysozoa</taxon>
        <taxon>Arthropoda</taxon>
        <taxon>Hexapoda</taxon>
        <taxon>Insecta</taxon>
        <taxon>Pterygota</taxon>
        <taxon>Neoptera</taxon>
        <taxon>Endopterygota</taxon>
        <taxon>Lepidoptera</taxon>
        <taxon>Glossata</taxon>
        <taxon>Ditrysia</taxon>
        <taxon>Tineoidea</taxon>
        <taxon>Psychidae</taxon>
        <taxon>Oiketicinae</taxon>
        <taxon>Eumeta</taxon>
    </lineage>
</organism>
<evidence type="ECO:0000313" key="2">
    <source>
        <dbReference type="Proteomes" id="UP000299102"/>
    </source>
</evidence>